<evidence type="ECO:0000256" key="8">
    <source>
        <dbReference type="ARBA" id="ARBA00023277"/>
    </source>
</evidence>
<evidence type="ECO:0000313" key="14">
    <source>
        <dbReference type="EMBL" id="CEG40210.1"/>
    </source>
</evidence>
<comment type="subcellular location">
    <subcellularLocation>
        <location evidence="2">Cell membrane</location>
    </subcellularLocation>
</comment>
<comment type="catalytic activity">
    <reaction evidence="1">
        <text>Hydrolysis of (1-&gt;3)-beta-D-glucosidic linkages in (1-&gt;3)-beta-D-glucans.</text>
        <dbReference type="EC" id="3.2.1.39"/>
    </reaction>
</comment>
<dbReference type="Proteomes" id="UP000054928">
    <property type="component" value="Unassembled WGS sequence"/>
</dbReference>
<accession>A0A0P1AGZ5</accession>
<keyword evidence="7" id="KW-0325">Glycoprotein</keyword>
<dbReference type="SUPFAM" id="SSF51445">
    <property type="entry name" value="(Trans)glycosidases"/>
    <property type="match status" value="1"/>
</dbReference>
<evidence type="ECO:0000256" key="4">
    <source>
        <dbReference type="ARBA" id="ARBA00022475"/>
    </source>
</evidence>
<evidence type="ECO:0000256" key="5">
    <source>
        <dbReference type="ARBA" id="ARBA00022801"/>
    </source>
</evidence>
<comment type="function">
    <text evidence="11">Glucanases play a role in cell expansion during growth, in cell-cell fusion during mating, and in spore release during sporulation. This enzyme may be involved in beta-glucan degradation. Active on laminarin and lichenan.</text>
</comment>
<name>A0A0P1AGZ5_PLAHL</name>
<proteinExistence type="predicted"/>
<evidence type="ECO:0000256" key="11">
    <source>
        <dbReference type="ARBA" id="ARBA00037649"/>
    </source>
</evidence>
<keyword evidence="4" id="KW-1003">Cell membrane</keyword>
<evidence type="ECO:0000256" key="7">
    <source>
        <dbReference type="ARBA" id="ARBA00023180"/>
    </source>
</evidence>
<dbReference type="AlphaFoldDB" id="A0A0P1AGZ5"/>
<dbReference type="GO" id="GO:0042973">
    <property type="term" value="F:glucan endo-1,3-beta-D-glucosidase activity"/>
    <property type="evidence" value="ECO:0007669"/>
    <property type="project" value="UniProtKB-EC"/>
</dbReference>
<reference evidence="15" key="1">
    <citation type="submission" date="2014-09" db="EMBL/GenBank/DDBJ databases">
        <authorList>
            <person name="Sharma Rahul"/>
            <person name="Thines Marco"/>
        </authorList>
    </citation>
    <scope>NUCLEOTIDE SEQUENCE [LARGE SCALE GENOMIC DNA]</scope>
</reference>
<dbReference type="PANTHER" id="PTHR16631">
    <property type="entry name" value="GLUCAN 1,3-BETA-GLUCOSIDASE"/>
    <property type="match status" value="1"/>
</dbReference>
<dbReference type="STRING" id="4781.A0A0P1AGZ5"/>
<keyword evidence="9" id="KW-0961">Cell wall biogenesis/degradation</keyword>
<keyword evidence="5" id="KW-0378">Hydrolase</keyword>
<dbReference type="RefSeq" id="XP_024576579.1">
    <property type="nucleotide sequence ID" value="XM_024725843.1"/>
</dbReference>
<dbReference type="PANTHER" id="PTHR16631:SF17">
    <property type="entry name" value="GLUCAN ENDO-1,3-BETA-GLUCOSIDASE BTGC"/>
    <property type="match status" value="1"/>
</dbReference>
<sequence>MPFLSSKEAMGQNFCIHGINYSPRIGPDCAPFKVTDSIRLFGLGDRAQSSTVVPVAINAGLSVSLGFWVSDEDSVFESEFSMLNTLLQQKKDFFTNGSIVDIHVGSEAIYREDVTAAQNIAYLQRVKSLFKTYSLNVPVTIAEIGDIYLTHPEIIDDVDFVQANEFPFGKKIAVEDAVAYFESRMEPLFNSEIARDKKMVIGETGWASNGSSLKQKELEFYYFEAFDEKWKADVSIDSVEGHFGLFCGNRTVKADVGIDSVEGHFELFCGDQTVKLKLLNLRLA</sequence>
<protein>
    <recommendedName>
        <fullName evidence="3">glucan endo-1,3-beta-D-glucosidase</fullName>
        <ecNumber evidence="3">3.2.1.39</ecNumber>
    </recommendedName>
    <alternativeName>
        <fullName evidence="13">Endo-1,3-beta-glucanase btgC</fullName>
    </alternativeName>
    <alternativeName>
        <fullName evidence="12">Laminarinase btgC</fullName>
    </alternativeName>
</protein>
<evidence type="ECO:0000313" key="15">
    <source>
        <dbReference type="Proteomes" id="UP000054928"/>
    </source>
</evidence>
<dbReference type="Gene3D" id="3.20.20.80">
    <property type="entry name" value="Glycosidases"/>
    <property type="match status" value="1"/>
</dbReference>
<dbReference type="EC" id="3.2.1.39" evidence="3"/>
<evidence type="ECO:0000256" key="13">
    <source>
        <dbReference type="ARBA" id="ARBA00043078"/>
    </source>
</evidence>
<evidence type="ECO:0000256" key="1">
    <source>
        <dbReference type="ARBA" id="ARBA00000382"/>
    </source>
</evidence>
<evidence type="ECO:0000256" key="9">
    <source>
        <dbReference type="ARBA" id="ARBA00023316"/>
    </source>
</evidence>
<dbReference type="EMBL" id="CCYD01000468">
    <property type="protein sequence ID" value="CEG40210.1"/>
    <property type="molecule type" value="Genomic_DNA"/>
</dbReference>
<dbReference type="OrthoDB" id="77201at2759"/>
<keyword evidence="15" id="KW-1185">Reference proteome</keyword>
<dbReference type="GO" id="GO:0000272">
    <property type="term" value="P:polysaccharide catabolic process"/>
    <property type="evidence" value="ECO:0007669"/>
    <property type="project" value="UniProtKB-KW"/>
</dbReference>
<evidence type="ECO:0000256" key="12">
    <source>
        <dbReference type="ARBA" id="ARBA00042373"/>
    </source>
</evidence>
<keyword evidence="6" id="KW-0472">Membrane</keyword>
<evidence type="ECO:0000256" key="2">
    <source>
        <dbReference type="ARBA" id="ARBA00004236"/>
    </source>
</evidence>
<dbReference type="InterPro" id="IPR017853">
    <property type="entry name" value="GH"/>
</dbReference>
<dbReference type="GeneID" id="36405477"/>
<keyword evidence="10" id="KW-0624">Polysaccharide degradation</keyword>
<dbReference type="InterPro" id="IPR050732">
    <property type="entry name" value="Beta-glucan_modifiers"/>
</dbReference>
<evidence type="ECO:0000256" key="3">
    <source>
        <dbReference type="ARBA" id="ARBA00012780"/>
    </source>
</evidence>
<organism evidence="14 15">
    <name type="scientific">Plasmopara halstedii</name>
    <name type="common">Downy mildew of sunflower</name>
    <dbReference type="NCBI Taxonomy" id="4781"/>
    <lineage>
        <taxon>Eukaryota</taxon>
        <taxon>Sar</taxon>
        <taxon>Stramenopiles</taxon>
        <taxon>Oomycota</taxon>
        <taxon>Peronosporomycetes</taxon>
        <taxon>Peronosporales</taxon>
        <taxon>Peronosporaceae</taxon>
        <taxon>Plasmopara</taxon>
    </lineage>
</organism>
<dbReference type="OMA" id="WVWITET"/>
<evidence type="ECO:0000256" key="10">
    <source>
        <dbReference type="ARBA" id="ARBA00023326"/>
    </source>
</evidence>
<evidence type="ECO:0000256" key="6">
    <source>
        <dbReference type="ARBA" id="ARBA00023136"/>
    </source>
</evidence>
<dbReference type="GO" id="GO:0005886">
    <property type="term" value="C:plasma membrane"/>
    <property type="evidence" value="ECO:0007669"/>
    <property type="project" value="UniProtKB-SubCell"/>
</dbReference>
<dbReference type="GO" id="GO:0071555">
    <property type="term" value="P:cell wall organization"/>
    <property type="evidence" value="ECO:0007669"/>
    <property type="project" value="UniProtKB-KW"/>
</dbReference>
<keyword evidence="8" id="KW-0119">Carbohydrate metabolism</keyword>